<gene>
    <name evidence="7" type="primary">dmlR_3</name>
    <name evidence="6" type="ORF">B5J93_01315</name>
    <name evidence="7" type="ORF">NCTC11012_02130</name>
</gene>
<dbReference type="Pfam" id="PF00126">
    <property type="entry name" value="HTH_1"/>
    <property type="match status" value="1"/>
</dbReference>
<dbReference type="PANTHER" id="PTHR30537:SF5">
    <property type="entry name" value="HTH-TYPE TRANSCRIPTIONAL ACTIVATOR TTDR-RELATED"/>
    <property type="match status" value="1"/>
</dbReference>
<protein>
    <submittedName>
        <fullName evidence="7">D-malate degradation protein R</fullName>
    </submittedName>
    <submittedName>
        <fullName evidence="6">Transcriptional regulator</fullName>
    </submittedName>
</protein>
<dbReference type="EMBL" id="UGQF01000001">
    <property type="protein sequence ID" value="STZ03875.1"/>
    <property type="molecule type" value="Genomic_DNA"/>
</dbReference>
<dbReference type="InterPro" id="IPR036390">
    <property type="entry name" value="WH_DNA-bd_sf"/>
</dbReference>
<evidence type="ECO:0000256" key="2">
    <source>
        <dbReference type="ARBA" id="ARBA00023015"/>
    </source>
</evidence>
<dbReference type="InterPro" id="IPR036388">
    <property type="entry name" value="WH-like_DNA-bd_sf"/>
</dbReference>
<dbReference type="GO" id="GO:0043565">
    <property type="term" value="F:sequence-specific DNA binding"/>
    <property type="evidence" value="ECO:0007669"/>
    <property type="project" value="TreeGrafter"/>
</dbReference>
<dbReference type="Proteomes" id="UP000254618">
    <property type="component" value="Unassembled WGS sequence"/>
</dbReference>
<dbReference type="GO" id="GO:0006351">
    <property type="term" value="P:DNA-templated transcription"/>
    <property type="evidence" value="ECO:0007669"/>
    <property type="project" value="TreeGrafter"/>
</dbReference>
<keyword evidence="8" id="KW-1185">Reference proteome</keyword>
<dbReference type="AlphaFoldDB" id="A0A378QSN6"/>
<dbReference type="InterPro" id="IPR058163">
    <property type="entry name" value="LysR-type_TF_proteobact-type"/>
</dbReference>
<dbReference type="CDD" id="cd08422">
    <property type="entry name" value="PBP2_CrgA_like"/>
    <property type="match status" value="1"/>
</dbReference>
<accession>A0A378QSN6</accession>
<dbReference type="SUPFAM" id="SSF53850">
    <property type="entry name" value="Periplasmic binding protein-like II"/>
    <property type="match status" value="1"/>
</dbReference>
<evidence type="ECO:0000313" key="9">
    <source>
        <dbReference type="Proteomes" id="UP000254618"/>
    </source>
</evidence>
<dbReference type="GO" id="GO:0003700">
    <property type="term" value="F:DNA-binding transcription factor activity"/>
    <property type="evidence" value="ECO:0007669"/>
    <property type="project" value="InterPro"/>
</dbReference>
<keyword evidence="3" id="KW-0238">DNA-binding</keyword>
<evidence type="ECO:0000256" key="3">
    <source>
        <dbReference type="ARBA" id="ARBA00023125"/>
    </source>
</evidence>
<name>A0A378QSN6_9GAMM</name>
<dbReference type="SUPFAM" id="SSF46785">
    <property type="entry name" value="Winged helix' DNA-binding domain"/>
    <property type="match status" value="1"/>
</dbReference>
<dbReference type="InterPro" id="IPR005119">
    <property type="entry name" value="LysR_subst-bd"/>
</dbReference>
<keyword evidence="2" id="KW-0805">Transcription regulation</keyword>
<evidence type="ECO:0000313" key="8">
    <source>
        <dbReference type="Proteomes" id="UP000190777"/>
    </source>
</evidence>
<dbReference type="InterPro" id="IPR000847">
    <property type="entry name" value="LysR_HTH_N"/>
</dbReference>
<comment type="similarity">
    <text evidence="1">Belongs to the LysR transcriptional regulatory family.</text>
</comment>
<proteinExistence type="inferred from homology"/>
<organism evidence="7 9">
    <name type="scientific">Moraxella equi</name>
    <dbReference type="NCBI Taxonomy" id="60442"/>
    <lineage>
        <taxon>Bacteria</taxon>
        <taxon>Pseudomonadati</taxon>
        <taxon>Pseudomonadota</taxon>
        <taxon>Gammaproteobacteria</taxon>
        <taxon>Moraxellales</taxon>
        <taxon>Moraxellaceae</taxon>
        <taxon>Moraxella</taxon>
    </lineage>
</organism>
<feature type="domain" description="HTH lysR-type" evidence="5">
    <location>
        <begin position="1"/>
        <end position="58"/>
    </location>
</feature>
<keyword evidence="4" id="KW-0804">Transcription</keyword>
<sequence>MNLNALSLFVSVIKHGSLSKTSEKLGVPIATISRQIAELEKSLQIQLFDRQKSGVKPTLSGQKLYDEVHLSIDNLLNAKQVLFDDEQNLKGVLRISAPPKCEPVLAWISEFGQKFPNVQIHATMTDRILDLSLDGIDVAFRIGNLHGDDFIAKKVATLGTKWVAHPDLLARFGTPKNLQDLKHFPLATWAKNGEQEVLVQMNKEKIALPFWFASNDVYAVEYMILQGQAIGQVADFTANEWIKENRVVEILPELEKPDYELFMLYASQRYPSLMVRKFVEFVLEKVTE</sequence>
<dbReference type="Gene3D" id="1.10.10.10">
    <property type="entry name" value="Winged helix-like DNA-binding domain superfamily/Winged helix DNA-binding domain"/>
    <property type="match status" value="1"/>
</dbReference>
<dbReference type="Proteomes" id="UP000190777">
    <property type="component" value="Unassembled WGS sequence"/>
</dbReference>
<evidence type="ECO:0000256" key="4">
    <source>
        <dbReference type="ARBA" id="ARBA00023163"/>
    </source>
</evidence>
<dbReference type="PROSITE" id="PS50931">
    <property type="entry name" value="HTH_LYSR"/>
    <property type="match status" value="1"/>
</dbReference>
<dbReference type="RefSeq" id="WP_079324067.1">
    <property type="nucleotide sequence ID" value="NZ_MXAP01000013.1"/>
</dbReference>
<reference evidence="6 8" key="1">
    <citation type="submission" date="2017-03" db="EMBL/GenBank/DDBJ databases">
        <title>Draft genome sequence of Moraxella equi CCUG 4950T type strain.</title>
        <authorList>
            <person name="Salva-Serra F."/>
            <person name="Engstrom-Jakobsson H."/>
            <person name="Thorell K."/>
            <person name="Jaen-Luchoro D."/>
            <person name="Gonzales-Siles L."/>
            <person name="Karlsson R."/>
            <person name="Yazdan S."/>
            <person name="Boulund F."/>
            <person name="Johnning A."/>
            <person name="Engstrand L."/>
            <person name="Kristiansson E."/>
            <person name="Moore E."/>
        </authorList>
    </citation>
    <scope>NUCLEOTIDE SEQUENCE [LARGE SCALE GENOMIC DNA]</scope>
    <source>
        <strain evidence="6 8">CCUG 4950</strain>
    </source>
</reference>
<evidence type="ECO:0000256" key="1">
    <source>
        <dbReference type="ARBA" id="ARBA00009437"/>
    </source>
</evidence>
<evidence type="ECO:0000313" key="6">
    <source>
        <dbReference type="EMBL" id="OPH40007.1"/>
    </source>
</evidence>
<evidence type="ECO:0000313" key="7">
    <source>
        <dbReference type="EMBL" id="STZ03875.1"/>
    </source>
</evidence>
<dbReference type="Gene3D" id="3.40.190.290">
    <property type="match status" value="1"/>
</dbReference>
<dbReference type="Pfam" id="PF03466">
    <property type="entry name" value="LysR_substrate"/>
    <property type="match status" value="1"/>
</dbReference>
<evidence type="ECO:0000259" key="5">
    <source>
        <dbReference type="PROSITE" id="PS50931"/>
    </source>
</evidence>
<dbReference type="PANTHER" id="PTHR30537">
    <property type="entry name" value="HTH-TYPE TRANSCRIPTIONAL REGULATOR"/>
    <property type="match status" value="1"/>
</dbReference>
<reference evidence="7 9" key="2">
    <citation type="submission" date="2018-06" db="EMBL/GenBank/DDBJ databases">
        <authorList>
            <consortium name="Pathogen Informatics"/>
            <person name="Doyle S."/>
        </authorList>
    </citation>
    <scope>NUCLEOTIDE SEQUENCE [LARGE SCALE GENOMIC DNA]</scope>
    <source>
        <strain evidence="7 9">NCTC11012</strain>
    </source>
</reference>
<dbReference type="EMBL" id="MXAP01000013">
    <property type="protein sequence ID" value="OPH40007.1"/>
    <property type="molecule type" value="Genomic_DNA"/>
</dbReference>